<dbReference type="InterPro" id="IPR036047">
    <property type="entry name" value="F-box-like_dom_sf"/>
</dbReference>
<sequence length="395" mass="45403">MEDAVLPESHILEVLSRLPLKTIIRCKCVCKRWRDLVSDPYFVDLHLSRSRPCLSFHQYDSPSSILELVEVEHEVDYDCLTLHHVKTLNLHLSAVPYSGNWTTQVGSVNGLICLHNRDFDTTYIFNPLDEEYMILPQPPKPNLEDVRFPLTYGFGVSMTGKYKVIWIYALKIEVYTLGTNQWRCLGPTPYRISYRWAVDPPGVFVNSHVYWIIHGQIYKFDMDTETFESFPSPPGELGDDQESMQILGVLKGSLSLFSWTSSGYNVWVMKESWYKSIAVIQENIDPFLKSLEWEPRFLMDGSDGTSILIFWPWPEENPSLVGYCLNTNKILDLNLPGDIFASMLTYRPSLVKLQNFGSERVRVGSLYSNVTVSAKSRYKSSLKFEQSKGRHSSCC</sequence>
<dbReference type="PROSITE" id="PS50181">
    <property type="entry name" value="FBOX"/>
    <property type="match status" value="1"/>
</dbReference>
<proteinExistence type="predicted"/>
<feature type="domain" description="F-box" evidence="1">
    <location>
        <begin position="1"/>
        <end position="45"/>
    </location>
</feature>
<dbReference type="Pfam" id="PF00646">
    <property type="entry name" value="F-box"/>
    <property type="match status" value="1"/>
</dbReference>
<dbReference type="PANTHER" id="PTHR31672">
    <property type="entry name" value="BNACNNG10540D PROTEIN"/>
    <property type="match status" value="1"/>
</dbReference>
<dbReference type="CDD" id="cd22157">
    <property type="entry name" value="F-box_AtFBW1-like"/>
    <property type="match status" value="1"/>
</dbReference>
<dbReference type="Gramene" id="mRNA:HanXRQr2_Chr03g0112471">
    <property type="protein sequence ID" value="CDS:HanXRQr2_Chr03g0112471.1"/>
    <property type="gene ID" value="HanXRQr2_Chr03g0112471"/>
</dbReference>
<organism evidence="2 3">
    <name type="scientific">Helianthus annuus</name>
    <name type="common">Common sunflower</name>
    <dbReference type="NCBI Taxonomy" id="4232"/>
    <lineage>
        <taxon>Eukaryota</taxon>
        <taxon>Viridiplantae</taxon>
        <taxon>Streptophyta</taxon>
        <taxon>Embryophyta</taxon>
        <taxon>Tracheophyta</taxon>
        <taxon>Spermatophyta</taxon>
        <taxon>Magnoliopsida</taxon>
        <taxon>eudicotyledons</taxon>
        <taxon>Gunneridae</taxon>
        <taxon>Pentapetalae</taxon>
        <taxon>asterids</taxon>
        <taxon>campanulids</taxon>
        <taxon>Asterales</taxon>
        <taxon>Asteraceae</taxon>
        <taxon>Asteroideae</taxon>
        <taxon>Heliantheae alliance</taxon>
        <taxon>Heliantheae</taxon>
        <taxon>Helianthus</taxon>
    </lineage>
</organism>
<dbReference type="SMART" id="SM00256">
    <property type="entry name" value="FBOX"/>
    <property type="match status" value="1"/>
</dbReference>
<evidence type="ECO:0000313" key="3">
    <source>
        <dbReference type="Proteomes" id="UP000215914"/>
    </source>
</evidence>
<evidence type="ECO:0000259" key="1">
    <source>
        <dbReference type="PROSITE" id="PS50181"/>
    </source>
</evidence>
<dbReference type="Gene3D" id="1.20.1280.50">
    <property type="match status" value="1"/>
</dbReference>
<dbReference type="InterPro" id="IPR001810">
    <property type="entry name" value="F-box_dom"/>
</dbReference>
<evidence type="ECO:0000313" key="2">
    <source>
        <dbReference type="EMBL" id="KAF5814557.1"/>
    </source>
</evidence>
<comment type="caution">
    <text evidence="2">The sequence shown here is derived from an EMBL/GenBank/DDBJ whole genome shotgun (WGS) entry which is preliminary data.</text>
</comment>
<reference evidence="2" key="1">
    <citation type="journal article" date="2017" name="Nature">
        <title>The sunflower genome provides insights into oil metabolism, flowering and Asterid evolution.</title>
        <authorList>
            <person name="Badouin H."/>
            <person name="Gouzy J."/>
            <person name="Grassa C.J."/>
            <person name="Murat F."/>
            <person name="Staton S.E."/>
            <person name="Cottret L."/>
            <person name="Lelandais-Briere C."/>
            <person name="Owens G.L."/>
            <person name="Carrere S."/>
            <person name="Mayjonade B."/>
            <person name="Legrand L."/>
            <person name="Gill N."/>
            <person name="Kane N.C."/>
            <person name="Bowers J.E."/>
            <person name="Hubner S."/>
            <person name="Bellec A."/>
            <person name="Berard A."/>
            <person name="Berges H."/>
            <person name="Blanchet N."/>
            <person name="Boniface M.C."/>
            <person name="Brunel D."/>
            <person name="Catrice O."/>
            <person name="Chaidir N."/>
            <person name="Claudel C."/>
            <person name="Donnadieu C."/>
            <person name="Faraut T."/>
            <person name="Fievet G."/>
            <person name="Helmstetter N."/>
            <person name="King M."/>
            <person name="Knapp S.J."/>
            <person name="Lai Z."/>
            <person name="Le Paslier M.C."/>
            <person name="Lippi Y."/>
            <person name="Lorenzon L."/>
            <person name="Mandel J.R."/>
            <person name="Marage G."/>
            <person name="Marchand G."/>
            <person name="Marquand E."/>
            <person name="Bret-Mestries E."/>
            <person name="Morien E."/>
            <person name="Nambeesan S."/>
            <person name="Nguyen T."/>
            <person name="Pegot-Espagnet P."/>
            <person name="Pouilly N."/>
            <person name="Raftis F."/>
            <person name="Sallet E."/>
            <person name="Schiex T."/>
            <person name="Thomas J."/>
            <person name="Vandecasteele C."/>
            <person name="Vares D."/>
            <person name="Vear F."/>
            <person name="Vautrin S."/>
            <person name="Crespi M."/>
            <person name="Mangin B."/>
            <person name="Burke J.M."/>
            <person name="Salse J."/>
            <person name="Munos S."/>
            <person name="Vincourt P."/>
            <person name="Rieseberg L.H."/>
            <person name="Langlade N.B."/>
        </authorList>
    </citation>
    <scope>NUCLEOTIDE SEQUENCE</scope>
    <source>
        <tissue evidence="2">Leaves</tissue>
    </source>
</reference>
<protein>
    <submittedName>
        <fullName evidence="2">F-box domain, kelch-type beta propeller, F-box associated interaction</fullName>
    </submittedName>
</protein>
<reference evidence="2" key="2">
    <citation type="submission" date="2020-06" db="EMBL/GenBank/DDBJ databases">
        <title>Helianthus annuus Genome sequencing and assembly Release 2.</title>
        <authorList>
            <person name="Gouzy J."/>
            <person name="Langlade N."/>
            <person name="Munos S."/>
        </authorList>
    </citation>
    <scope>NUCLEOTIDE SEQUENCE</scope>
    <source>
        <tissue evidence="2">Leaves</tissue>
    </source>
</reference>
<dbReference type="SUPFAM" id="SSF81383">
    <property type="entry name" value="F-box domain"/>
    <property type="match status" value="1"/>
</dbReference>
<dbReference type="PANTHER" id="PTHR31672:SF13">
    <property type="entry name" value="F-BOX PROTEIN CPR30-LIKE"/>
    <property type="match status" value="1"/>
</dbReference>
<dbReference type="InterPro" id="IPR015915">
    <property type="entry name" value="Kelch-typ_b-propeller"/>
</dbReference>
<keyword evidence="3" id="KW-1185">Reference proteome</keyword>
<dbReference type="InterPro" id="IPR017451">
    <property type="entry name" value="F-box-assoc_interact_dom"/>
</dbReference>
<dbReference type="Pfam" id="PF08268">
    <property type="entry name" value="FBA_3"/>
    <property type="match status" value="1"/>
</dbReference>
<dbReference type="Proteomes" id="UP000215914">
    <property type="component" value="Unassembled WGS sequence"/>
</dbReference>
<dbReference type="SUPFAM" id="SSF117281">
    <property type="entry name" value="Kelch motif"/>
    <property type="match status" value="1"/>
</dbReference>
<dbReference type="NCBIfam" id="TIGR01640">
    <property type="entry name" value="F_box_assoc_1"/>
    <property type="match status" value="1"/>
</dbReference>
<dbReference type="InterPro" id="IPR013187">
    <property type="entry name" value="F-box-assoc_dom_typ3"/>
</dbReference>
<gene>
    <name evidence="2" type="ORF">HanXRQr2_Chr03g0112471</name>
</gene>
<name>A0A9K3JH87_HELAN</name>
<accession>A0A9K3JH87</accession>
<dbReference type="EMBL" id="MNCJ02000318">
    <property type="protein sequence ID" value="KAF5814557.1"/>
    <property type="molecule type" value="Genomic_DNA"/>
</dbReference>
<dbReference type="AlphaFoldDB" id="A0A9K3JH87"/>
<dbReference type="InterPro" id="IPR050796">
    <property type="entry name" value="SCF_F-box_component"/>
</dbReference>
<dbReference type="OrthoDB" id="610337at2759"/>